<protein>
    <recommendedName>
        <fullName evidence="1">TnsA endonuclease N-terminal domain-containing protein</fullName>
    </recommendedName>
</protein>
<dbReference type="eggNOG" id="ENOG5032QUD">
    <property type="taxonomic scope" value="Bacteria"/>
</dbReference>
<dbReference type="KEGG" id="ppr:PBPRB1715"/>
<dbReference type="AlphaFoldDB" id="Q6LGK5"/>
<evidence type="ECO:0000259" key="1">
    <source>
        <dbReference type="Pfam" id="PF08722"/>
    </source>
</evidence>
<dbReference type="EMBL" id="CR378680">
    <property type="protein sequence ID" value="CAG23575.1"/>
    <property type="molecule type" value="Genomic_DNA"/>
</dbReference>
<dbReference type="Proteomes" id="UP000000593">
    <property type="component" value="Chromosome 2"/>
</dbReference>
<proteinExistence type="predicted"/>
<gene>
    <name evidence="2" type="ordered locus">PBPRB1715</name>
</gene>
<name>Q6LGK5_PHOPR</name>
<organism evidence="2 3">
    <name type="scientific">Photobacterium profundum (strain SS9)</name>
    <dbReference type="NCBI Taxonomy" id="298386"/>
    <lineage>
        <taxon>Bacteria</taxon>
        <taxon>Pseudomonadati</taxon>
        <taxon>Pseudomonadota</taxon>
        <taxon>Gammaproteobacteria</taxon>
        <taxon>Vibrionales</taxon>
        <taxon>Vibrionaceae</taxon>
        <taxon>Photobacterium</taxon>
    </lineage>
</organism>
<reference evidence="3" key="1">
    <citation type="journal article" date="2005" name="Science">
        <title>Life at depth: Photobacterium profundum genome sequence and expression analysis.</title>
        <authorList>
            <person name="Vezzi A."/>
            <person name="Campanaro S."/>
            <person name="D'Angelo M."/>
            <person name="Simonato F."/>
            <person name="Vitulo N."/>
            <person name="Lauro F.M."/>
            <person name="Cestaro A."/>
            <person name="Malacrida G."/>
            <person name="Simionati B."/>
            <person name="Cannata N."/>
            <person name="Romualdi C."/>
            <person name="Bartlett D.H."/>
            <person name="Valle G."/>
        </authorList>
    </citation>
    <scope>NUCLEOTIDE SEQUENCE [LARGE SCALE GENOMIC DNA]</scope>
    <source>
        <strain evidence="3">ATCC BAA-1253 / SS9</strain>
    </source>
</reference>
<keyword evidence="3" id="KW-1185">Reference proteome</keyword>
<dbReference type="InterPro" id="IPR014833">
    <property type="entry name" value="TnsA_N"/>
</dbReference>
<dbReference type="Pfam" id="PF08722">
    <property type="entry name" value="Tn7_TnsA-like_N"/>
    <property type="match status" value="1"/>
</dbReference>
<dbReference type="HOGENOM" id="CLU_1757124_0_0_6"/>
<evidence type="ECO:0000313" key="2">
    <source>
        <dbReference type="EMBL" id="CAG23575.1"/>
    </source>
</evidence>
<accession>Q6LGK5</accession>
<evidence type="ECO:0000313" key="3">
    <source>
        <dbReference type="Proteomes" id="UP000000593"/>
    </source>
</evidence>
<feature type="domain" description="TnsA endonuclease N-terminal" evidence="1">
    <location>
        <begin position="32"/>
        <end position="94"/>
    </location>
</feature>
<sequence length="148" mass="16708">MKEAIFMAIIPTPSSMVLDALESAFTSPARNLTKSHGKKHKYVPDFLIEFDTGEFVLYEVKSDVEASSAHFKREFEAKRSAAEQLGITLELIEELHIRIKPLLKNLKLIHRYASRNNLSDTQQLMLSIVSRFGSQNVESLISKTGISK</sequence>